<organism evidence="4 5">
    <name type="scientific">Anaeromonas frigoriresistens</name>
    <dbReference type="NCBI Taxonomy" id="2683708"/>
    <lineage>
        <taxon>Bacteria</taxon>
        <taxon>Bacillati</taxon>
        <taxon>Bacillota</taxon>
        <taxon>Tissierellia</taxon>
        <taxon>Tissierellales</taxon>
        <taxon>Thermohalobacteraceae</taxon>
        <taxon>Anaeromonas</taxon>
    </lineage>
</organism>
<dbReference type="Pfam" id="PF02567">
    <property type="entry name" value="PhzC-PhzF"/>
    <property type="match status" value="1"/>
</dbReference>
<keyword evidence="2" id="KW-0413">Isomerase</keyword>
<comment type="similarity">
    <text evidence="1">Belongs to the PhzF family.</text>
</comment>
<gene>
    <name evidence="4" type="ORF">GOQ27_12570</name>
</gene>
<dbReference type="PANTHER" id="PTHR13774:SF39">
    <property type="entry name" value="BIOSYNTHESIS PROTEIN, PUTATIVE-RELATED"/>
    <property type="match status" value="1"/>
</dbReference>
<accession>A0A942Z788</accession>
<dbReference type="RefSeq" id="WP_203367226.1">
    <property type="nucleotide sequence ID" value="NZ_WSFT01000047.1"/>
</dbReference>
<dbReference type="Proteomes" id="UP000724672">
    <property type="component" value="Unassembled WGS sequence"/>
</dbReference>
<evidence type="ECO:0000313" key="5">
    <source>
        <dbReference type="Proteomes" id="UP000724672"/>
    </source>
</evidence>
<dbReference type="GO" id="GO:0005737">
    <property type="term" value="C:cytoplasm"/>
    <property type="evidence" value="ECO:0007669"/>
    <property type="project" value="TreeGrafter"/>
</dbReference>
<dbReference type="GO" id="GO:0016853">
    <property type="term" value="F:isomerase activity"/>
    <property type="evidence" value="ECO:0007669"/>
    <property type="project" value="UniProtKB-KW"/>
</dbReference>
<dbReference type="PIRSF" id="PIRSF016184">
    <property type="entry name" value="PhzC_PhzF"/>
    <property type="match status" value="1"/>
</dbReference>
<protein>
    <submittedName>
        <fullName evidence="4">PhzF family phenazine biosynthesis protein</fullName>
    </submittedName>
</protein>
<keyword evidence="5" id="KW-1185">Reference proteome</keyword>
<evidence type="ECO:0000256" key="3">
    <source>
        <dbReference type="PIRSR" id="PIRSR016184-1"/>
    </source>
</evidence>
<evidence type="ECO:0000256" key="1">
    <source>
        <dbReference type="ARBA" id="ARBA00008270"/>
    </source>
</evidence>
<evidence type="ECO:0000313" key="4">
    <source>
        <dbReference type="EMBL" id="MBS4539301.1"/>
    </source>
</evidence>
<dbReference type="EMBL" id="WSFT01000047">
    <property type="protein sequence ID" value="MBS4539301.1"/>
    <property type="molecule type" value="Genomic_DNA"/>
</dbReference>
<feature type="active site" evidence="3">
    <location>
        <position position="46"/>
    </location>
</feature>
<dbReference type="AlphaFoldDB" id="A0A942Z788"/>
<dbReference type="InterPro" id="IPR003719">
    <property type="entry name" value="Phenazine_PhzF-like"/>
</dbReference>
<dbReference type="Gene3D" id="3.10.310.10">
    <property type="entry name" value="Diaminopimelate Epimerase, Chain A, domain 1"/>
    <property type="match status" value="2"/>
</dbReference>
<proteinExistence type="inferred from homology"/>
<name>A0A942Z788_9FIRM</name>
<comment type="caution">
    <text evidence="4">The sequence shown here is derived from an EMBL/GenBank/DDBJ whole genome shotgun (WGS) entry which is preliminary data.</text>
</comment>
<dbReference type="NCBIfam" id="TIGR00654">
    <property type="entry name" value="PhzF_family"/>
    <property type="match status" value="1"/>
</dbReference>
<evidence type="ECO:0000256" key="2">
    <source>
        <dbReference type="ARBA" id="ARBA00023235"/>
    </source>
</evidence>
<dbReference type="SUPFAM" id="SSF54506">
    <property type="entry name" value="Diaminopimelate epimerase-like"/>
    <property type="match status" value="1"/>
</dbReference>
<dbReference type="PANTHER" id="PTHR13774">
    <property type="entry name" value="PHENAZINE BIOSYNTHESIS PROTEIN"/>
    <property type="match status" value="1"/>
</dbReference>
<reference evidence="4" key="1">
    <citation type="submission" date="2019-12" db="EMBL/GenBank/DDBJ databases">
        <title>Clostridiaceae gen. nov. sp. nov., isolated from sediment in Xinjiang, China.</title>
        <authorList>
            <person name="Zhang R."/>
        </authorList>
    </citation>
    <scope>NUCLEOTIDE SEQUENCE</scope>
    <source>
        <strain evidence="4">D2Q-11</strain>
    </source>
</reference>
<sequence>MEIIMYLVDAFSDKKFSGNPAGVIPDAKGLSSQDMQRIATEINLSETAFVQKIDEDNYKVRFFTPTQEVDLCGHATIATFYTLASKGYLKGIDNETKRYYQHTKAGKLYVDVYCSDGEIDNIFMEQASPKLIGQLDEVDELLVSMNINIDELGLESKKIKSQIISTGLPDLMVPIKNKETLNKIEIDYNKVTKLSKKLDVTGIHAFTIEKGQVYTRNFAPLVGINEEAATGTANGALFYYLRENNIINKDKITIKQGEILNRPSEILCKISESNPNCIEVGGKASIIIEGVIHC</sequence>